<organism evidence="1 2">
    <name type="scientific">Candidatus Thiomargarita nelsonii</name>
    <dbReference type="NCBI Taxonomy" id="1003181"/>
    <lineage>
        <taxon>Bacteria</taxon>
        <taxon>Pseudomonadati</taxon>
        <taxon>Pseudomonadota</taxon>
        <taxon>Gammaproteobacteria</taxon>
        <taxon>Thiotrichales</taxon>
        <taxon>Thiotrichaceae</taxon>
        <taxon>Thiomargarita</taxon>
    </lineage>
</organism>
<evidence type="ECO:0000313" key="2">
    <source>
        <dbReference type="Proteomes" id="UP000030428"/>
    </source>
</evidence>
<dbReference type="Proteomes" id="UP000030428">
    <property type="component" value="Unassembled WGS sequence"/>
</dbReference>
<name>A0A4E0QS69_9GAMM</name>
<reference evidence="1 2" key="1">
    <citation type="journal article" date="2016" name="Front. Microbiol.">
        <title>Single-Cell (Meta-)Genomics of a Dimorphic Candidatus Thiomargarita nelsonii Reveals Genomic Plasticity.</title>
        <authorList>
            <person name="Flood B.E."/>
            <person name="Fliss P."/>
            <person name="Jones D.S."/>
            <person name="Dick G.J."/>
            <person name="Jain S."/>
            <person name="Kaster A.K."/>
            <person name="Winkel M."/>
            <person name="Mussmann M."/>
            <person name="Bailey J."/>
        </authorList>
    </citation>
    <scope>NUCLEOTIDE SEQUENCE [LARGE SCALE GENOMIC DNA]</scope>
    <source>
        <strain evidence="1">Hydrate Ridge</strain>
    </source>
</reference>
<evidence type="ECO:0000313" key="1">
    <source>
        <dbReference type="EMBL" id="TGO03418.1"/>
    </source>
</evidence>
<accession>A0A4E0QS69</accession>
<keyword evidence="2" id="KW-1185">Reference proteome</keyword>
<dbReference type="EMBL" id="JSZA02000019">
    <property type="protein sequence ID" value="TGO03418.1"/>
    <property type="molecule type" value="Genomic_DNA"/>
</dbReference>
<comment type="caution">
    <text evidence="1">The sequence shown here is derived from an EMBL/GenBank/DDBJ whole genome shotgun (WGS) entry which is preliminary data.</text>
</comment>
<sequence>MLIDPTYEHGRLKMKNYLFFFITASGLLLPASALSNAGPPIPVPQISIVEACTVAMDYFYVKETHLIDPEQVRAQEYIIFSANYTNQFPDNPENEWAWKIVFVHPVHNDHSVAYKITIDKKIILLHTTE</sequence>
<dbReference type="AlphaFoldDB" id="A0A4E0QS69"/>
<protein>
    <submittedName>
        <fullName evidence="1">Uncharacterized protein</fullName>
    </submittedName>
</protein>
<proteinExistence type="predicted"/>
<gene>
    <name evidence="1" type="ORF">PN36_06605</name>
</gene>